<sequence>MRLEEIDWPLQQGVEDLRRTYGNETSAHAFPSLYIWKTDMKLSLFCGRELFAVQFGLRGANSWFFPCGAAPAVRSFIEERLQEGAQPCCLYYAQAEEAALLEEWFPGRFHIQRSPEDDEYIYDRKEQLELKGKPYRRQRHDLHRAQEHHSLQVSTIGTENLEECRQVLDGWKARSHSYGESGLMDVAAGETMLRYFNALHVFGILVKVGSSPAAVAAGYPLTESVFDLCVCQQITSDPEISTFARHALLENLEESVREVNGEEDLGIEGLRNLKEGLRPSRKIEMYACTQRG</sequence>
<protein>
    <submittedName>
        <fullName evidence="2">DUF2156 domain-containing protein</fullName>
    </submittedName>
</protein>
<dbReference type="EMBL" id="DWWJ01000091">
    <property type="protein sequence ID" value="HJC40879.1"/>
    <property type="molecule type" value="Genomic_DNA"/>
</dbReference>
<name>A0A9D2NZY4_9FIRM</name>
<gene>
    <name evidence="2" type="ORF">H9701_04930</name>
</gene>
<reference evidence="2" key="2">
    <citation type="submission" date="2021-04" db="EMBL/GenBank/DDBJ databases">
        <authorList>
            <person name="Gilroy R."/>
        </authorList>
    </citation>
    <scope>NUCLEOTIDE SEQUENCE</scope>
    <source>
        <strain evidence="2">CHK186-1790</strain>
    </source>
</reference>
<dbReference type="InterPro" id="IPR016732">
    <property type="entry name" value="UCP018688"/>
</dbReference>
<dbReference type="AlphaFoldDB" id="A0A9D2NZY4"/>
<evidence type="ECO:0000313" key="2">
    <source>
        <dbReference type="EMBL" id="HJC40879.1"/>
    </source>
</evidence>
<dbReference type="Gene3D" id="3.40.630.30">
    <property type="match status" value="1"/>
</dbReference>
<accession>A0A9D2NZY4</accession>
<dbReference type="Proteomes" id="UP000823882">
    <property type="component" value="Unassembled WGS sequence"/>
</dbReference>
<proteinExistence type="predicted"/>
<dbReference type="PANTHER" id="PTHR41373">
    <property type="entry name" value="DUF2156 DOMAIN-CONTAINING PROTEIN"/>
    <property type="match status" value="1"/>
</dbReference>
<organism evidence="2 3">
    <name type="scientific">Candidatus Intestinimonas pullistercoris</name>
    <dbReference type="NCBI Taxonomy" id="2838623"/>
    <lineage>
        <taxon>Bacteria</taxon>
        <taxon>Bacillati</taxon>
        <taxon>Bacillota</taxon>
        <taxon>Clostridia</taxon>
        <taxon>Eubacteriales</taxon>
        <taxon>Intestinimonas</taxon>
    </lineage>
</organism>
<dbReference type="InterPro" id="IPR016181">
    <property type="entry name" value="Acyl_CoA_acyltransferase"/>
</dbReference>
<dbReference type="InterPro" id="IPR024320">
    <property type="entry name" value="LPG_synthase_C"/>
</dbReference>
<evidence type="ECO:0000313" key="3">
    <source>
        <dbReference type="Proteomes" id="UP000823882"/>
    </source>
</evidence>
<dbReference type="Pfam" id="PF09924">
    <property type="entry name" value="LPG_synthase_C"/>
    <property type="match status" value="1"/>
</dbReference>
<feature type="domain" description="Phosphatidylglycerol lysyltransferase C-terminal" evidence="1">
    <location>
        <begin position="19"/>
        <end position="288"/>
    </location>
</feature>
<evidence type="ECO:0000259" key="1">
    <source>
        <dbReference type="Pfam" id="PF09924"/>
    </source>
</evidence>
<dbReference type="SUPFAM" id="SSF55729">
    <property type="entry name" value="Acyl-CoA N-acyltransferases (Nat)"/>
    <property type="match status" value="2"/>
</dbReference>
<dbReference type="PANTHER" id="PTHR41373:SF1">
    <property type="entry name" value="PHOSPHATIDYLGLYCEROL LYSYLTRANSFERASE C-TERMINAL DOMAIN-CONTAINING PROTEIN"/>
    <property type="match status" value="1"/>
</dbReference>
<reference evidence="2" key="1">
    <citation type="journal article" date="2021" name="PeerJ">
        <title>Extensive microbial diversity within the chicken gut microbiome revealed by metagenomics and culture.</title>
        <authorList>
            <person name="Gilroy R."/>
            <person name="Ravi A."/>
            <person name="Getino M."/>
            <person name="Pursley I."/>
            <person name="Horton D.L."/>
            <person name="Alikhan N.F."/>
            <person name="Baker D."/>
            <person name="Gharbi K."/>
            <person name="Hall N."/>
            <person name="Watson M."/>
            <person name="Adriaenssens E.M."/>
            <person name="Foster-Nyarko E."/>
            <person name="Jarju S."/>
            <person name="Secka A."/>
            <person name="Antonio M."/>
            <person name="Oren A."/>
            <person name="Chaudhuri R.R."/>
            <person name="La Ragione R."/>
            <person name="Hildebrand F."/>
            <person name="Pallen M.J."/>
        </authorList>
    </citation>
    <scope>NUCLEOTIDE SEQUENCE</scope>
    <source>
        <strain evidence="2">CHK186-1790</strain>
    </source>
</reference>
<comment type="caution">
    <text evidence="2">The sequence shown here is derived from an EMBL/GenBank/DDBJ whole genome shotgun (WGS) entry which is preliminary data.</text>
</comment>